<sequence>MKALRSLSQSDIDGHRRTPVKQPAGLAYIDLKISPESRPYPLHAQRQEQYTHAARRKRDQSGGALQGKSKPSQQLGSRHINAVTREKHLVRGGRVRNAGRKEINQIGQGDQTAFIADTPERQGHTTLQPTHQATEVGPDPRTIDQGWPHYHDLHIRCRSQGAKCTLGLKLGDTVGILWRGQIICRERYARPALLAVYLDRTEKYEAPNTCRGCSPGQRQCPLYIDPTIFRQRLKTGVTHDVHACRCMHYDIDVLKLHGGITGFAEIPQQPMLNPCGNRKNSTPGSQHPGIGLTCQAFYQSSAHETAGPGNQHTYRTQENDLYASASMTTRRTTEARPQAQSGTCRGIRPQEFNAPAPTAG</sequence>
<feature type="region of interest" description="Disordered" evidence="1">
    <location>
        <begin position="327"/>
        <end position="360"/>
    </location>
</feature>
<accession>A0AA37FN02</accession>
<name>A0AA37FN02_AQUAC</name>
<proteinExistence type="predicted"/>
<feature type="region of interest" description="Disordered" evidence="1">
    <location>
        <begin position="38"/>
        <end position="82"/>
    </location>
</feature>
<reference evidence="2 5" key="1">
    <citation type="submission" date="2021-07" db="EMBL/GenBank/DDBJ databases">
        <title>Whole genome sequencing of carbapenem-resistant Pseudomonas spp. isolated in Japan.</title>
        <authorList>
            <person name="Suzuki M."/>
            <person name="Maehana S."/>
            <person name="Kitasato H."/>
        </authorList>
    </citation>
    <scope>NUCLEOTIDE SEQUENCE</scope>
    <source>
        <strain evidence="2">KAM435</strain>
        <strain evidence="3 5">KAM436</strain>
    </source>
</reference>
<feature type="region of interest" description="Disordered" evidence="1">
    <location>
        <begin position="1"/>
        <end position="23"/>
    </location>
</feature>
<evidence type="ECO:0000313" key="4">
    <source>
        <dbReference type="Proteomes" id="UP000887212"/>
    </source>
</evidence>
<dbReference type="EMBL" id="BPMT01000024">
    <property type="protein sequence ID" value="GIZ94821.1"/>
    <property type="molecule type" value="Genomic_DNA"/>
</dbReference>
<dbReference type="Proteomes" id="UP000887228">
    <property type="component" value="Unassembled WGS sequence"/>
</dbReference>
<protein>
    <submittedName>
        <fullName evidence="2">Uncharacterized protein</fullName>
    </submittedName>
</protein>
<dbReference type="Proteomes" id="UP000887212">
    <property type="component" value="Unassembled WGS sequence"/>
</dbReference>
<evidence type="ECO:0000313" key="3">
    <source>
        <dbReference type="EMBL" id="GIZ94821.1"/>
    </source>
</evidence>
<feature type="compositionally biased region" description="Polar residues" evidence="1">
    <location>
        <begin position="1"/>
        <end position="11"/>
    </location>
</feature>
<comment type="caution">
    <text evidence="2">The sequence shown here is derived from an EMBL/GenBank/DDBJ whole genome shotgun (WGS) entry which is preliminary data.</text>
</comment>
<dbReference type="AlphaFoldDB" id="A0AA37FN02"/>
<evidence type="ECO:0000313" key="2">
    <source>
        <dbReference type="EMBL" id="GIZ90496.1"/>
    </source>
</evidence>
<organism evidence="2 4">
    <name type="scientific">Aquipseudomonas alcaligenes</name>
    <name type="common">Pseudomonas alcaligenes</name>
    <dbReference type="NCBI Taxonomy" id="43263"/>
    <lineage>
        <taxon>Bacteria</taxon>
        <taxon>Pseudomonadati</taxon>
        <taxon>Pseudomonadota</taxon>
        <taxon>Gammaproteobacteria</taxon>
        <taxon>Pseudomonadales</taxon>
        <taxon>Pseudomonadaceae</taxon>
        <taxon>Aquipseudomonas</taxon>
    </lineage>
</organism>
<evidence type="ECO:0000256" key="1">
    <source>
        <dbReference type="SAM" id="MobiDB-lite"/>
    </source>
</evidence>
<dbReference type="EMBL" id="BPMS01000026">
    <property type="protein sequence ID" value="GIZ90496.1"/>
    <property type="molecule type" value="Genomic_DNA"/>
</dbReference>
<gene>
    <name evidence="2" type="ORF">KAM435_38230</name>
    <name evidence="3" type="ORF">KAM436_37890</name>
</gene>
<evidence type="ECO:0000313" key="5">
    <source>
        <dbReference type="Proteomes" id="UP000887228"/>
    </source>
</evidence>